<organism evidence="2 3">
    <name type="scientific">Actinorhabdospora filicis</name>
    <dbReference type="NCBI Taxonomy" id="1785913"/>
    <lineage>
        <taxon>Bacteria</taxon>
        <taxon>Bacillati</taxon>
        <taxon>Actinomycetota</taxon>
        <taxon>Actinomycetes</taxon>
        <taxon>Micromonosporales</taxon>
        <taxon>Micromonosporaceae</taxon>
        <taxon>Actinorhabdospora</taxon>
    </lineage>
</organism>
<reference evidence="2" key="1">
    <citation type="submission" date="2023-03" db="EMBL/GenBank/DDBJ databases">
        <title>Actinorhabdospora filicis NBRC 111898.</title>
        <authorList>
            <person name="Ichikawa N."/>
            <person name="Sato H."/>
            <person name="Tonouchi N."/>
        </authorList>
    </citation>
    <scope>NUCLEOTIDE SEQUENCE</scope>
    <source>
        <strain evidence="2">NBRC 111898</strain>
    </source>
</reference>
<dbReference type="InterPro" id="IPR010390">
    <property type="entry name" value="ABC-2_transporter-like"/>
</dbReference>
<evidence type="ECO:0000313" key="3">
    <source>
        <dbReference type="Proteomes" id="UP001165079"/>
    </source>
</evidence>
<dbReference type="Pfam" id="PF06182">
    <property type="entry name" value="ABC2_membrane_6"/>
    <property type="match status" value="1"/>
</dbReference>
<feature type="transmembrane region" description="Helical" evidence="1">
    <location>
        <begin position="42"/>
        <end position="61"/>
    </location>
</feature>
<proteinExistence type="predicted"/>
<feature type="transmembrane region" description="Helical" evidence="1">
    <location>
        <begin position="67"/>
        <end position="84"/>
    </location>
</feature>
<keyword evidence="3" id="KW-1185">Reference proteome</keyword>
<name>A0A9W6SN78_9ACTN</name>
<dbReference type="PANTHER" id="PTHR36832">
    <property type="entry name" value="SLR1174 PROTEIN-RELATED"/>
    <property type="match status" value="1"/>
</dbReference>
<evidence type="ECO:0000313" key="2">
    <source>
        <dbReference type="EMBL" id="GLZ80009.1"/>
    </source>
</evidence>
<gene>
    <name evidence="2" type="ORF">Afil01_48160</name>
</gene>
<dbReference type="PANTHER" id="PTHR36832:SF2">
    <property type="entry name" value="INTEGRAL MEMBRANE PROTEIN"/>
    <property type="match status" value="1"/>
</dbReference>
<dbReference type="RefSeq" id="WP_285665137.1">
    <property type="nucleotide sequence ID" value="NZ_BSTX01000003.1"/>
</dbReference>
<feature type="transmembrane region" description="Helical" evidence="1">
    <location>
        <begin position="237"/>
        <end position="257"/>
    </location>
</feature>
<accession>A0A9W6SN78</accession>
<dbReference type="EMBL" id="BSTX01000003">
    <property type="protein sequence ID" value="GLZ80009.1"/>
    <property type="molecule type" value="Genomic_DNA"/>
</dbReference>
<dbReference type="Proteomes" id="UP001165079">
    <property type="component" value="Unassembled WGS sequence"/>
</dbReference>
<sequence length="270" mass="29458">MADHALRTGAALARAGFRRFSTYRQATIAGLTTNMVFGLLRYYVLLATTVGAAGAVAGYDLAQLSSYVWFGQGLLTVVMLWGWTELSDRVRTGDVVADLLRPVNPLWTYLATDLGRAGYNFLVRMLVPIAFGAIFFPFYFPHAPATYPITLVSTALAVVVCFGCRYLVNLTSFWLLDVRGAMTVWLACSGVLSGMYFPIAFMPGWIAAVLQYATPFPSMIQTPIDIYVERGGLGGQLLRLLVQAAWAVAILALAHLVQTRATRKLVIQGG</sequence>
<feature type="transmembrane region" description="Helical" evidence="1">
    <location>
        <begin position="146"/>
        <end position="168"/>
    </location>
</feature>
<keyword evidence="1" id="KW-0812">Transmembrane</keyword>
<keyword evidence="1" id="KW-1133">Transmembrane helix</keyword>
<feature type="transmembrane region" description="Helical" evidence="1">
    <location>
        <begin position="121"/>
        <end position="140"/>
    </location>
</feature>
<keyword evidence="1" id="KW-0472">Membrane</keyword>
<dbReference type="AlphaFoldDB" id="A0A9W6SN78"/>
<feature type="transmembrane region" description="Helical" evidence="1">
    <location>
        <begin position="180"/>
        <end position="206"/>
    </location>
</feature>
<protein>
    <submittedName>
        <fullName evidence="2">ABC transporter permease</fullName>
    </submittedName>
</protein>
<evidence type="ECO:0000256" key="1">
    <source>
        <dbReference type="SAM" id="Phobius"/>
    </source>
</evidence>
<comment type="caution">
    <text evidence="2">The sequence shown here is derived from an EMBL/GenBank/DDBJ whole genome shotgun (WGS) entry which is preliminary data.</text>
</comment>